<gene>
    <name evidence="4" type="ORF">ACFFSY_28815</name>
</gene>
<dbReference type="SUPFAM" id="SSF48498">
    <property type="entry name" value="Tetracyclin repressor-like, C-terminal domain"/>
    <property type="match status" value="1"/>
</dbReference>
<accession>A0ABV5L0X1</accession>
<dbReference type="Pfam" id="PF00440">
    <property type="entry name" value="TetR_N"/>
    <property type="match status" value="1"/>
</dbReference>
<keyword evidence="1 2" id="KW-0238">DNA-binding</keyword>
<evidence type="ECO:0000256" key="2">
    <source>
        <dbReference type="PROSITE-ProRule" id="PRU00335"/>
    </source>
</evidence>
<dbReference type="InterPro" id="IPR009057">
    <property type="entry name" value="Homeodomain-like_sf"/>
</dbReference>
<dbReference type="PANTHER" id="PTHR30055">
    <property type="entry name" value="HTH-TYPE TRANSCRIPTIONAL REGULATOR RUTR"/>
    <property type="match status" value="1"/>
</dbReference>
<dbReference type="RefSeq" id="WP_377500714.1">
    <property type="nucleotide sequence ID" value="NZ_JBHMDO010000047.1"/>
</dbReference>
<sequence length="201" mass="22828">MTLSQSKDSKERLMAAAIELMASRGYKGVSTKEIASAAGVSEMTLFRQFGSKKNLLDQAVDRYHYAAEMERFFQDAIVWELRADLTRISRLYHDIMHRNRHLFLIVLKDDELTDIRERAQQHPRKLLALLTGYLADMRERQAVTDMDVQAQAIAFMWMNYGAFMAGLFGASPIADRSMESILAGGVDSFVRAWSAVPEQSI</sequence>
<evidence type="ECO:0000259" key="3">
    <source>
        <dbReference type="PROSITE" id="PS50977"/>
    </source>
</evidence>
<proteinExistence type="predicted"/>
<dbReference type="Gene3D" id="1.10.357.10">
    <property type="entry name" value="Tetracycline Repressor, domain 2"/>
    <property type="match status" value="1"/>
</dbReference>
<dbReference type="InterPro" id="IPR001647">
    <property type="entry name" value="HTH_TetR"/>
</dbReference>
<feature type="DNA-binding region" description="H-T-H motif" evidence="2">
    <location>
        <begin position="30"/>
        <end position="49"/>
    </location>
</feature>
<dbReference type="EMBL" id="JBHMDO010000047">
    <property type="protein sequence ID" value="MFB9329962.1"/>
    <property type="molecule type" value="Genomic_DNA"/>
</dbReference>
<evidence type="ECO:0000313" key="4">
    <source>
        <dbReference type="EMBL" id="MFB9329962.1"/>
    </source>
</evidence>
<dbReference type="PRINTS" id="PR00455">
    <property type="entry name" value="HTHTETR"/>
</dbReference>
<keyword evidence="5" id="KW-1185">Reference proteome</keyword>
<reference evidence="4 5" key="1">
    <citation type="submission" date="2024-09" db="EMBL/GenBank/DDBJ databases">
        <authorList>
            <person name="Sun Q."/>
            <person name="Mori K."/>
        </authorList>
    </citation>
    <scope>NUCLEOTIDE SEQUENCE [LARGE SCALE GENOMIC DNA]</scope>
    <source>
        <strain evidence="4 5">TISTR 2452</strain>
    </source>
</reference>
<dbReference type="InterPro" id="IPR036271">
    <property type="entry name" value="Tet_transcr_reg_TetR-rel_C_sf"/>
</dbReference>
<comment type="caution">
    <text evidence="4">The sequence shown here is derived from an EMBL/GenBank/DDBJ whole genome shotgun (WGS) entry which is preliminary data.</text>
</comment>
<dbReference type="Proteomes" id="UP001589747">
    <property type="component" value="Unassembled WGS sequence"/>
</dbReference>
<feature type="domain" description="HTH tetR-type" evidence="3">
    <location>
        <begin position="7"/>
        <end position="67"/>
    </location>
</feature>
<dbReference type="SUPFAM" id="SSF46689">
    <property type="entry name" value="Homeodomain-like"/>
    <property type="match status" value="1"/>
</dbReference>
<evidence type="ECO:0000256" key="1">
    <source>
        <dbReference type="ARBA" id="ARBA00023125"/>
    </source>
</evidence>
<dbReference type="InterPro" id="IPR050109">
    <property type="entry name" value="HTH-type_TetR-like_transc_reg"/>
</dbReference>
<protein>
    <submittedName>
        <fullName evidence="4">TetR/AcrR family transcriptional regulator</fullName>
    </submittedName>
</protein>
<dbReference type="PROSITE" id="PS50977">
    <property type="entry name" value="HTH_TETR_2"/>
    <property type="match status" value="1"/>
</dbReference>
<organism evidence="4 5">
    <name type="scientific">Paenibacillus aurantiacus</name>
    <dbReference type="NCBI Taxonomy" id="1936118"/>
    <lineage>
        <taxon>Bacteria</taxon>
        <taxon>Bacillati</taxon>
        <taxon>Bacillota</taxon>
        <taxon>Bacilli</taxon>
        <taxon>Bacillales</taxon>
        <taxon>Paenibacillaceae</taxon>
        <taxon>Paenibacillus</taxon>
    </lineage>
</organism>
<evidence type="ECO:0000313" key="5">
    <source>
        <dbReference type="Proteomes" id="UP001589747"/>
    </source>
</evidence>
<dbReference type="PANTHER" id="PTHR30055:SF146">
    <property type="entry name" value="HTH-TYPE TRANSCRIPTIONAL DUAL REGULATOR CECR"/>
    <property type="match status" value="1"/>
</dbReference>
<name>A0ABV5L0X1_9BACL</name>